<accession>A0ABQ9I4K5</accession>
<name>A0ABQ9I4K5_9NEOP</name>
<proteinExistence type="predicted"/>
<dbReference type="EMBL" id="JARBHB010000002">
    <property type="protein sequence ID" value="KAJ8891427.1"/>
    <property type="molecule type" value="Genomic_DNA"/>
</dbReference>
<organism evidence="2 3">
    <name type="scientific">Dryococelus australis</name>
    <dbReference type="NCBI Taxonomy" id="614101"/>
    <lineage>
        <taxon>Eukaryota</taxon>
        <taxon>Metazoa</taxon>
        <taxon>Ecdysozoa</taxon>
        <taxon>Arthropoda</taxon>
        <taxon>Hexapoda</taxon>
        <taxon>Insecta</taxon>
        <taxon>Pterygota</taxon>
        <taxon>Neoptera</taxon>
        <taxon>Polyneoptera</taxon>
        <taxon>Phasmatodea</taxon>
        <taxon>Verophasmatodea</taxon>
        <taxon>Anareolatae</taxon>
        <taxon>Phasmatidae</taxon>
        <taxon>Eurycanthinae</taxon>
        <taxon>Dryococelus</taxon>
    </lineage>
</organism>
<evidence type="ECO:0000313" key="2">
    <source>
        <dbReference type="EMBL" id="KAJ8891427.1"/>
    </source>
</evidence>
<evidence type="ECO:0000256" key="1">
    <source>
        <dbReference type="ARBA" id="ARBA00022786"/>
    </source>
</evidence>
<dbReference type="InterPro" id="IPR051947">
    <property type="entry name" value="Sentrin-specific_protease"/>
</dbReference>
<reference evidence="2 3" key="1">
    <citation type="submission" date="2023-02" db="EMBL/GenBank/DDBJ databases">
        <title>LHISI_Scaffold_Assembly.</title>
        <authorList>
            <person name="Stuart O.P."/>
            <person name="Cleave R."/>
            <person name="Magrath M.J.L."/>
            <person name="Mikheyev A.S."/>
        </authorList>
    </citation>
    <scope>NUCLEOTIDE SEQUENCE [LARGE SCALE GENOMIC DNA]</scope>
    <source>
        <strain evidence="2">Daus_M_001</strain>
        <tissue evidence="2">Leg muscle</tissue>
    </source>
</reference>
<evidence type="ECO:0000313" key="3">
    <source>
        <dbReference type="Proteomes" id="UP001159363"/>
    </source>
</evidence>
<comment type="caution">
    <text evidence="2">The sequence shown here is derived from an EMBL/GenBank/DDBJ whole genome shotgun (WGS) entry which is preliminary data.</text>
</comment>
<dbReference type="Proteomes" id="UP001159363">
    <property type="component" value="Chromosome 2"/>
</dbReference>
<sequence length="75" mass="8765">MWFQEPLKDYRFPIRSLRNWFPESVVRRKREDIRGLLSLLMKDSLKLPNVSPLSLADKEVSSSFFASIAALLQLL</sequence>
<dbReference type="PANTHER" id="PTHR46896">
    <property type="entry name" value="SENTRIN-SPECIFIC PROTEASE"/>
    <property type="match status" value="1"/>
</dbReference>
<dbReference type="PANTHER" id="PTHR46896:SF3">
    <property type="entry name" value="FI06413P-RELATED"/>
    <property type="match status" value="1"/>
</dbReference>
<keyword evidence="1" id="KW-0833">Ubl conjugation pathway</keyword>
<gene>
    <name evidence="2" type="ORF">PR048_003955</name>
</gene>
<keyword evidence="3" id="KW-1185">Reference proteome</keyword>
<protein>
    <submittedName>
        <fullName evidence="2">Uncharacterized protein</fullName>
    </submittedName>
</protein>